<reference evidence="14" key="1">
    <citation type="submission" date="2020-06" db="EMBL/GenBank/DDBJ databases">
        <title>Whole Genome Sequence of Bradyrhizobium sp. Strain 66S1MB.</title>
        <authorList>
            <person name="Bromfield E."/>
            <person name="Cloutier S."/>
        </authorList>
    </citation>
    <scope>NUCLEOTIDE SEQUENCE</scope>
    <source>
        <strain evidence="14">66S1MB</strain>
    </source>
</reference>
<evidence type="ECO:0000256" key="10">
    <source>
        <dbReference type="SAM" id="MobiDB-lite"/>
    </source>
</evidence>
<evidence type="ECO:0000259" key="13">
    <source>
        <dbReference type="PROSITE" id="PS50929"/>
    </source>
</evidence>
<evidence type="ECO:0000256" key="9">
    <source>
        <dbReference type="ARBA" id="ARBA00024722"/>
    </source>
</evidence>
<comment type="function">
    <text evidence="9">Involved in beta-(1--&gt;2)glucan export. Transmembrane domains (TMD) form a pore in the inner membrane and the ATP-binding domain (NBD) is responsible for energy generation.</text>
</comment>
<feature type="domain" description="ABC transporter" evidence="12">
    <location>
        <begin position="450"/>
        <end position="672"/>
    </location>
</feature>
<dbReference type="SUPFAM" id="SSF90123">
    <property type="entry name" value="ABC transporter transmembrane region"/>
    <property type="match status" value="1"/>
</dbReference>
<feature type="transmembrane region" description="Helical" evidence="11">
    <location>
        <begin position="146"/>
        <end position="168"/>
    </location>
</feature>
<feature type="transmembrane region" description="Helical" evidence="11">
    <location>
        <begin position="226"/>
        <end position="248"/>
    </location>
</feature>
<dbReference type="InterPro" id="IPR003593">
    <property type="entry name" value="AAA+_ATPase"/>
</dbReference>
<dbReference type="GO" id="GO:0005886">
    <property type="term" value="C:plasma membrane"/>
    <property type="evidence" value="ECO:0007669"/>
    <property type="project" value="UniProtKB-SubCell"/>
</dbReference>
<dbReference type="PROSITE" id="PS00675">
    <property type="entry name" value="SIGMA54_INTERACT_1"/>
    <property type="match status" value="1"/>
</dbReference>
<dbReference type="PANTHER" id="PTHR11384:SF59">
    <property type="entry name" value="LYSOSOMAL COBALAMIN TRANSPORTER ABCD4"/>
    <property type="match status" value="1"/>
</dbReference>
<dbReference type="Gene3D" id="3.40.50.300">
    <property type="entry name" value="P-loop containing nucleotide triphosphate hydrolases"/>
    <property type="match status" value="1"/>
</dbReference>
<dbReference type="CDD" id="cd03223">
    <property type="entry name" value="ABCD_peroxisomal_ALDP"/>
    <property type="match status" value="1"/>
</dbReference>
<proteinExistence type="inferred from homology"/>
<dbReference type="InterPro" id="IPR050835">
    <property type="entry name" value="ABC_transporter_sub-D"/>
</dbReference>
<evidence type="ECO:0000256" key="4">
    <source>
        <dbReference type="ARBA" id="ARBA00022692"/>
    </source>
</evidence>
<organism evidence="14">
    <name type="scientific">Bradyrhizobium quebecense</name>
    <dbReference type="NCBI Taxonomy" id="2748629"/>
    <lineage>
        <taxon>Bacteria</taxon>
        <taxon>Pseudomonadati</taxon>
        <taxon>Pseudomonadota</taxon>
        <taxon>Alphaproteobacteria</taxon>
        <taxon>Hyphomicrobiales</taxon>
        <taxon>Nitrobacteraceae</taxon>
        <taxon>Bradyrhizobium</taxon>
    </lineage>
</organism>
<keyword evidence="3" id="KW-0813">Transport</keyword>
<accession>A0A973WY72</accession>
<feature type="region of interest" description="Disordered" evidence="10">
    <location>
        <begin position="1"/>
        <end position="77"/>
    </location>
</feature>
<dbReference type="InterPro" id="IPR025662">
    <property type="entry name" value="Sigma_54_int_dom_ATP-bd_1"/>
</dbReference>
<dbReference type="InterPro" id="IPR011527">
    <property type="entry name" value="ABC1_TM_dom"/>
</dbReference>
<dbReference type="InterPro" id="IPR017871">
    <property type="entry name" value="ABC_transporter-like_CS"/>
</dbReference>
<dbReference type="PROSITE" id="PS50893">
    <property type="entry name" value="ABC_TRANSPORTER_2"/>
    <property type="match status" value="1"/>
</dbReference>
<evidence type="ECO:0000256" key="7">
    <source>
        <dbReference type="ARBA" id="ARBA00022989"/>
    </source>
</evidence>
<evidence type="ECO:0000256" key="1">
    <source>
        <dbReference type="ARBA" id="ARBA00004651"/>
    </source>
</evidence>
<keyword evidence="5" id="KW-0547">Nucleotide-binding</keyword>
<dbReference type="InterPro" id="IPR003439">
    <property type="entry name" value="ABC_transporter-like_ATP-bd"/>
</dbReference>
<comment type="caution">
    <text evidence="14">The sequence shown here is derived from an EMBL/GenBank/DDBJ whole genome shotgun (WGS) entry which is preliminary data.</text>
</comment>
<dbReference type="Gene3D" id="1.20.1560.10">
    <property type="entry name" value="ABC transporter type 1, transmembrane domain"/>
    <property type="match status" value="1"/>
</dbReference>
<evidence type="ECO:0000313" key="14">
    <source>
        <dbReference type="EMBL" id="NVL11480.1"/>
    </source>
</evidence>
<evidence type="ECO:0000256" key="5">
    <source>
        <dbReference type="ARBA" id="ARBA00022741"/>
    </source>
</evidence>
<feature type="compositionally biased region" description="Low complexity" evidence="10">
    <location>
        <begin position="1"/>
        <end position="28"/>
    </location>
</feature>
<evidence type="ECO:0000256" key="2">
    <source>
        <dbReference type="ARBA" id="ARBA00005417"/>
    </source>
</evidence>
<dbReference type="RefSeq" id="WP_176534413.1">
    <property type="nucleotide sequence ID" value="NZ_CP088022.1"/>
</dbReference>
<keyword evidence="8 11" id="KW-0472">Membrane</keyword>
<evidence type="ECO:0000256" key="11">
    <source>
        <dbReference type="SAM" id="Phobius"/>
    </source>
</evidence>
<feature type="transmembrane region" description="Helical" evidence="11">
    <location>
        <begin position="104"/>
        <end position="126"/>
    </location>
</feature>
<dbReference type="SUPFAM" id="SSF52540">
    <property type="entry name" value="P-loop containing nucleoside triphosphate hydrolases"/>
    <property type="match status" value="1"/>
</dbReference>
<dbReference type="InterPro" id="IPR027417">
    <property type="entry name" value="P-loop_NTPase"/>
</dbReference>
<comment type="subcellular location">
    <subcellularLocation>
        <location evidence="1">Cell membrane</location>
        <topology evidence="1">Multi-pass membrane protein</topology>
    </subcellularLocation>
</comment>
<comment type="similarity">
    <text evidence="2">Belongs to the ABC transporter superfamily.</text>
</comment>
<feature type="compositionally biased region" description="Acidic residues" evidence="10">
    <location>
        <begin position="66"/>
        <end position="77"/>
    </location>
</feature>
<dbReference type="GO" id="GO:0005524">
    <property type="term" value="F:ATP binding"/>
    <property type="evidence" value="ECO:0007669"/>
    <property type="project" value="UniProtKB-KW"/>
</dbReference>
<dbReference type="InterPro" id="IPR036640">
    <property type="entry name" value="ABC1_TM_sf"/>
</dbReference>
<keyword evidence="4 11" id="KW-0812">Transmembrane</keyword>
<dbReference type="AlphaFoldDB" id="A0A973WY72"/>
<feature type="transmembrane region" description="Helical" evidence="11">
    <location>
        <begin position="260"/>
        <end position="285"/>
    </location>
</feature>
<evidence type="ECO:0000256" key="6">
    <source>
        <dbReference type="ARBA" id="ARBA00022840"/>
    </source>
</evidence>
<dbReference type="EMBL" id="JABWSX010000001">
    <property type="protein sequence ID" value="NVL11480.1"/>
    <property type="molecule type" value="Genomic_DNA"/>
</dbReference>
<dbReference type="Pfam" id="PF00005">
    <property type="entry name" value="ABC_tran"/>
    <property type="match status" value="1"/>
</dbReference>
<name>A0A973WY72_9BRAD</name>
<feature type="domain" description="ABC transmembrane type-1" evidence="13">
    <location>
        <begin position="110"/>
        <end position="409"/>
    </location>
</feature>
<sequence length="682" mass="74273">MSKAAATSEASSKQSSAKASSPRAAGAKQAGLEDTDAAQTEDDKSEFVEVTAEDGDHVEPPPPEILEPDPELSPEEAEQARKDYLLTRFWITAHGYWGRNGDRLAWLFTIGLLLLIVANVAVQYGINVWNRAIFDAIEKRDSVGVFHLTAIFFPLAIGSVLLGVAQVFGRMGIQRRWRAWLTNAVVSRWLASGRYYQLNLVDGDHKNPEYRIAEDLRIATDSPVDFIAGVTSALLSAVTFIVVLWTIGGALTLTLGGSSISIPGFLVIAAIIYAAIASGSIMAIGRRFAQISEDKNQAEAEFRYVLTRVRENGESIALLGGETEERDGIDRTFSNVLRQWARLAGQHMRTTLVSQGSNLIAPVVPLLLSAPKFLEGSMTLGQVMQAASAFTIVQTAFGWLVDNYPRLADWNACARRIASLMMSLDGLERAETGDGFGRIKRGETSGEAMLSLNDLSVTLDDGTAVVGETEVVIEPGERLLVAGESGTGKSTLVRAIAGLWPWGGGSVSLHADRRLFMLPQKPYVPSGTLRRAAAYPGAAEDWSLEQIGDALHKVGLDHLKEKIEEDAPWDQTLSGGEKQRLAFARLLLHSPDIVVLDEATSALDEKSQDRMMEMVTTELPKATIVSVAHRVELEAFHSRKIVLERRKGGARLVSDVDLIPRRGKRRLLGGFLRQRRAAAKAA</sequence>
<evidence type="ECO:0000256" key="3">
    <source>
        <dbReference type="ARBA" id="ARBA00022448"/>
    </source>
</evidence>
<evidence type="ECO:0000256" key="8">
    <source>
        <dbReference type="ARBA" id="ARBA00023136"/>
    </source>
</evidence>
<evidence type="ECO:0000259" key="12">
    <source>
        <dbReference type="PROSITE" id="PS50893"/>
    </source>
</evidence>
<dbReference type="PANTHER" id="PTHR11384">
    <property type="entry name" value="ATP-BINDING CASSETTE, SUB-FAMILY D MEMBER"/>
    <property type="match status" value="1"/>
</dbReference>
<dbReference type="PROSITE" id="PS00211">
    <property type="entry name" value="ABC_TRANSPORTER_1"/>
    <property type="match status" value="1"/>
</dbReference>
<keyword evidence="6 14" id="KW-0067">ATP-binding</keyword>
<gene>
    <name evidence="14" type="ORF">HU230_38665</name>
</gene>
<dbReference type="GO" id="GO:0140359">
    <property type="term" value="F:ABC-type transporter activity"/>
    <property type="evidence" value="ECO:0007669"/>
    <property type="project" value="InterPro"/>
</dbReference>
<dbReference type="SMART" id="SM00382">
    <property type="entry name" value="AAA"/>
    <property type="match status" value="1"/>
</dbReference>
<dbReference type="GO" id="GO:0016887">
    <property type="term" value="F:ATP hydrolysis activity"/>
    <property type="evidence" value="ECO:0007669"/>
    <property type="project" value="InterPro"/>
</dbReference>
<protein>
    <submittedName>
        <fullName evidence="14">ABC transporter ATP-binding protein/permease</fullName>
    </submittedName>
</protein>
<dbReference type="Pfam" id="PF06472">
    <property type="entry name" value="ABC_membrane_2"/>
    <property type="match status" value="1"/>
</dbReference>
<dbReference type="PROSITE" id="PS50929">
    <property type="entry name" value="ABC_TM1F"/>
    <property type="match status" value="1"/>
</dbReference>
<keyword evidence="7 11" id="KW-1133">Transmembrane helix</keyword>